<evidence type="ECO:0000259" key="3">
    <source>
        <dbReference type="PROSITE" id="PS50866"/>
    </source>
</evidence>
<feature type="region of interest" description="Disordered" evidence="2">
    <location>
        <begin position="213"/>
        <end position="241"/>
    </location>
</feature>
<reference evidence="4" key="3">
    <citation type="submission" date="2025-09" db="UniProtKB">
        <authorList>
            <consortium name="Ensembl"/>
        </authorList>
    </citation>
    <scope>IDENTIFICATION</scope>
</reference>
<name>A0AAQ4RM07_GASAC</name>
<dbReference type="Ensembl" id="ENSGACT00000034670.1">
    <property type="protein sequence ID" value="ENSGACP00000064679.1"/>
    <property type="gene ID" value="ENSGACG00000007746.2"/>
</dbReference>
<evidence type="ECO:0000256" key="2">
    <source>
        <dbReference type="SAM" id="MobiDB-lite"/>
    </source>
</evidence>
<feature type="compositionally biased region" description="Acidic residues" evidence="2">
    <location>
        <begin position="215"/>
        <end position="226"/>
    </location>
</feature>
<evidence type="ECO:0000313" key="4">
    <source>
        <dbReference type="Ensembl" id="ENSGACP00000064679.1"/>
    </source>
</evidence>
<dbReference type="InterPro" id="IPR009038">
    <property type="entry name" value="GOLD_dom"/>
</dbReference>
<proteinExistence type="predicted"/>
<protein>
    <submittedName>
        <fullName evidence="4">Transmembrane p24 trafficking protein 8</fullName>
    </submittedName>
</protein>
<feature type="compositionally biased region" description="Polar residues" evidence="2">
    <location>
        <begin position="38"/>
        <end position="51"/>
    </location>
</feature>
<sequence>MERLEATSELQSRLSSLSFSSFPGITSKQSDKQPLDRLQNTDLSQSCTPTKEQADMDETKEDPEQHPEVFHTHADNKGQKSGRAREYSINVFFFHFKGNVAASEELAQGDGGEENSGAASSPLSAEMKAQTPPLAPPTTWTSASLKELKAKLRTEDDCMVTVYRGDIMTVHVPTVPEAKKVCWEFATDSYDIGFGIYFDWTPVTSRAITVHISESSDDEDEEEELEGPVGNGDVEKGSKTQTNSNLAEILPVYRQDSHMSVQGGSHDFPGEGTYLLKFDNSYSLWRNKTLYYRVYYSA</sequence>
<feature type="region of interest" description="Disordered" evidence="2">
    <location>
        <begin position="1"/>
        <end position="67"/>
    </location>
</feature>
<dbReference type="AlphaFoldDB" id="A0AAQ4RM07"/>
<dbReference type="PANTHER" id="PTHR22973">
    <property type="entry name" value="LD35087P"/>
    <property type="match status" value="1"/>
</dbReference>
<dbReference type="PROSITE" id="PS50866">
    <property type="entry name" value="GOLD"/>
    <property type="match status" value="1"/>
</dbReference>
<organism evidence="4 5">
    <name type="scientific">Gasterosteus aculeatus aculeatus</name>
    <name type="common">three-spined stickleback</name>
    <dbReference type="NCBI Taxonomy" id="481459"/>
    <lineage>
        <taxon>Eukaryota</taxon>
        <taxon>Metazoa</taxon>
        <taxon>Chordata</taxon>
        <taxon>Craniata</taxon>
        <taxon>Vertebrata</taxon>
        <taxon>Euteleostomi</taxon>
        <taxon>Actinopterygii</taxon>
        <taxon>Neopterygii</taxon>
        <taxon>Teleostei</taxon>
        <taxon>Neoteleostei</taxon>
        <taxon>Acanthomorphata</taxon>
        <taxon>Eupercaria</taxon>
        <taxon>Perciformes</taxon>
        <taxon>Cottioidei</taxon>
        <taxon>Gasterosteales</taxon>
        <taxon>Gasterosteidae</taxon>
        <taxon>Gasterosteus</taxon>
    </lineage>
</organism>
<keyword evidence="5" id="KW-1185">Reference proteome</keyword>
<evidence type="ECO:0000313" key="5">
    <source>
        <dbReference type="Proteomes" id="UP000007635"/>
    </source>
</evidence>
<reference evidence="4" key="2">
    <citation type="submission" date="2025-08" db="UniProtKB">
        <authorList>
            <consortium name="Ensembl"/>
        </authorList>
    </citation>
    <scope>IDENTIFICATION</scope>
</reference>
<evidence type="ECO:0000256" key="1">
    <source>
        <dbReference type="ARBA" id="ARBA00022990"/>
    </source>
</evidence>
<accession>A0AAQ4RM07</accession>
<feature type="domain" description="GOLD" evidence="3">
    <location>
        <begin position="141"/>
        <end position="296"/>
    </location>
</feature>
<dbReference type="SUPFAM" id="SSF101576">
    <property type="entry name" value="Supernatant protein factor (SPF), C-terminal domain"/>
    <property type="match status" value="1"/>
</dbReference>
<dbReference type="Proteomes" id="UP000007635">
    <property type="component" value="Chromosome XV"/>
</dbReference>
<dbReference type="Gene3D" id="2.60.120.680">
    <property type="entry name" value="GOLD domain"/>
    <property type="match status" value="1"/>
</dbReference>
<dbReference type="InterPro" id="IPR036598">
    <property type="entry name" value="GOLD_dom_sf"/>
</dbReference>
<dbReference type="InterPro" id="IPR052269">
    <property type="entry name" value="Golgi-PI4KB_interaction"/>
</dbReference>
<dbReference type="GeneTree" id="ENSGT00530000063651"/>
<dbReference type="Pfam" id="PF13897">
    <property type="entry name" value="GOLD_2"/>
    <property type="match status" value="1"/>
</dbReference>
<reference evidence="4 5" key="1">
    <citation type="journal article" date="2021" name="G3 (Bethesda)">
        <title>Improved contiguity of the threespine stickleback genome using long-read sequencing.</title>
        <authorList>
            <person name="Nath S."/>
            <person name="Shaw D.E."/>
            <person name="White M.A."/>
        </authorList>
    </citation>
    <scope>NUCLEOTIDE SEQUENCE [LARGE SCALE GENOMIC DNA]</scope>
    <source>
        <strain evidence="4 5">Lake Benthic</strain>
    </source>
</reference>
<feature type="region of interest" description="Disordered" evidence="2">
    <location>
        <begin position="105"/>
        <end position="140"/>
    </location>
</feature>
<keyword evidence="1" id="KW-0007">Acetylation</keyword>
<dbReference type="PANTHER" id="PTHR22973:SF3">
    <property type="entry name" value="PROTEIN TMED8"/>
    <property type="match status" value="1"/>
</dbReference>
<dbReference type="GO" id="GO:0000139">
    <property type="term" value="C:Golgi membrane"/>
    <property type="evidence" value="ECO:0007669"/>
    <property type="project" value="TreeGrafter"/>
</dbReference>
<feature type="compositionally biased region" description="Low complexity" evidence="2">
    <location>
        <begin position="8"/>
        <end position="21"/>
    </location>
</feature>